<evidence type="ECO:0000256" key="1">
    <source>
        <dbReference type="ARBA" id="ARBA00004389"/>
    </source>
</evidence>
<feature type="binding site" evidence="12">
    <location>
        <position position="59"/>
    </location>
    <ligand>
        <name>Mg(2+)</name>
        <dbReference type="ChEBI" id="CHEBI:18420"/>
    </ligand>
</feature>
<dbReference type="GO" id="GO:0005525">
    <property type="term" value="F:GTP binding"/>
    <property type="evidence" value="ECO:0007669"/>
    <property type="project" value="UniProtKB-KW"/>
</dbReference>
<keyword evidence="15" id="KW-1185">Reference proteome</keyword>
<dbReference type="GO" id="GO:0034067">
    <property type="term" value="P:protein localization to Golgi apparatus"/>
    <property type="evidence" value="ECO:0007669"/>
    <property type="project" value="TreeGrafter"/>
</dbReference>
<evidence type="ECO:0000256" key="10">
    <source>
        <dbReference type="ARBA" id="ARBA00023170"/>
    </source>
</evidence>
<evidence type="ECO:0000256" key="8">
    <source>
        <dbReference type="ARBA" id="ARBA00023134"/>
    </source>
</evidence>
<evidence type="ECO:0000313" key="14">
    <source>
        <dbReference type="EMBL" id="PRP80873.1"/>
    </source>
</evidence>
<feature type="binding site" evidence="12">
    <location>
        <position position="77"/>
    </location>
    <ligand>
        <name>Mg(2+)</name>
        <dbReference type="ChEBI" id="CHEBI:18420"/>
    </ligand>
</feature>
<sequence>MDATTTTESDSSLLIIIALTLTLIAVVGFIAKRFFLSSPETQRREDTVVFTGLSDTGKTSLFLQLRDGNQSTETHTSIVENVFDHKINQKMVKIVDSPGANRVRNNWMKYVNRAKAFVFVVDAANYDSRNSAEFLYDVLSHPSIFRAKVPLCIVCNKSDIVTAHPSSSIKTQMEREITQLSKTRRAFPQQTEGNEVVNLCPQGQPFVFGKNEQPVTFVEASGKEGNIQEIDSWLSKLFQ</sequence>
<organism evidence="14 15">
    <name type="scientific">Planoprotostelium fungivorum</name>
    <dbReference type="NCBI Taxonomy" id="1890364"/>
    <lineage>
        <taxon>Eukaryota</taxon>
        <taxon>Amoebozoa</taxon>
        <taxon>Evosea</taxon>
        <taxon>Variosea</taxon>
        <taxon>Cavosteliida</taxon>
        <taxon>Cavosteliaceae</taxon>
        <taxon>Planoprotostelium</taxon>
    </lineage>
</organism>
<dbReference type="InterPro" id="IPR006689">
    <property type="entry name" value="Small_GTPase_ARF/SAR"/>
</dbReference>
<keyword evidence="7 13" id="KW-1133">Transmembrane helix</keyword>
<name>A0A2P6NAA2_9EUKA</name>
<dbReference type="GO" id="GO:0005789">
    <property type="term" value="C:endoplasmic reticulum membrane"/>
    <property type="evidence" value="ECO:0007669"/>
    <property type="project" value="UniProtKB-SubCell"/>
</dbReference>
<reference evidence="14 15" key="1">
    <citation type="journal article" date="2018" name="Genome Biol. Evol.">
        <title>Multiple Roots of Fruiting Body Formation in Amoebozoa.</title>
        <authorList>
            <person name="Hillmann F."/>
            <person name="Forbes G."/>
            <person name="Novohradska S."/>
            <person name="Ferling I."/>
            <person name="Riege K."/>
            <person name="Groth M."/>
            <person name="Westermann M."/>
            <person name="Marz M."/>
            <person name="Spaller T."/>
            <person name="Winckler T."/>
            <person name="Schaap P."/>
            <person name="Glockner G."/>
        </authorList>
    </citation>
    <scope>NUCLEOTIDE SEQUENCE [LARGE SCALE GENOMIC DNA]</scope>
    <source>
        <strain evidence="14 15">Jena</strain>
    </source>
</reference>
<dbReference type="Proteomes" id="UP000241769">
    <property type="component" value="Unassembled WGS sequence"/>
</dbReference>
<comment type="subcellular location">
    <subcellularLocation>
        <location evidence="1">Endoplasmic reticulum membrane</location>
        <topology evidence="1">Single-pass membrane protein</topology>
    </subcellularLocation>
</comment>
<dbReference type="AlphaFoldDB" id="A0A2P6NAA2"/>
<protein>
    <recommendedName>
        <fullName evidence="3">Signal recognition particle receptor subunit beta</fullName>
    </recommendedName>
</protein>
<evidence type="ECO:0000256" key="3">
    <source>
        <dbReference type="ARBA" id="ARBA00020256"/>
    </source>
</evidence>
<evidence type="ECO:0000313" key="15">
    <source>
        <dbReference type="Proteomes" id="UP000241769"/>
    </source>
</evidence>
<proteinExistence type="inferred from homology"/>
<dbReference type="FunCoup" id="A0A2P6NAA2">
    <property type="interactions" value="460"/>
</dbReference>
<dbReference type="Pfam" id="PF09439">
    <property type="entry name" value="SRPRB"/>
    <property type="match status" value="1"/>
</dbReference>
<dbReference type="SUPFAM" id="SSF52540">
    <property type="entry name" value="P-loop containing nucleoside triphosphate hydrolases"/>
    <property type="match status" value="1"/>
</dbReference>
<feature type="binding site" evidence="11">
    <location>
        <begin position="52"/>
        <end position="59"/>
    </location>
    <ligand>
        <name>GTP</name>
        <dbReference type="ChEBI" id="CHEBI:37565"/>
    </ligand>
</feature>
<keyword evidence="9 13" id="KW-0472">Membrane</keyword>
<keyword evidence="5 11" id="KW-0547">Nucleotide-binding</keyword>
<dbReference type="InterPro" id="IPR019009">
    <property type="entry name" value="SRP_receptor_beta_su"/>
</dbReference>
<feature type="transmembrane region" description="Helical" evidence="13">
    <location>
        <begin position="12"/>
        <end position="35"/>
    </location>
</feature>
<keyword evidence="12" id="KW-0460">Magnesium</keyword>
<evidence type="ECO:0000256" key="4">
    <source>
        <dbReference type="ARBA" id="ARBA00022692"/>
    </source>
</evidence>
<dbReference type="GO" id="GO:0005794">
    <property type="term" value="C:Golgi apparatus"/>
    <property type="evidence" value="ECO:0007669"/>
    <property type="project" value="TreeGrafter"/>
</dbReference>
<dbReference type="GO" id="GO:0006886">
    <property type="term" value="P:intracellular protein transport"/>
    <property type="evidence" value="ECO:0007669"/>
    <property type="project" value="TreeGrafter"/>
</dbReference>
<accession>A0A2P6NAA2</accession>
<evidence type="ECO:0000256" key="11">
    <source>
        <dbReference type="PIRSR" id="PIRSR606689-1"/>
    </source>
</evidence>
<evidence type="ECO:0000256" key="5">
    <source>
        <dbReference type="ARBA" id="ARBA00022741"/>
    </source>
</evidence>
<evidence type="ECO:0000256" key="13">
    <source>
        <dbReference type="SAM" id="Phobius"/>
    </source>
</evidence>
<dbReference type="PANTHER" id="PTHR45909:SF1">
    <property type="entry name" value="ADP-RIBOSYLATION FACTOR-RELATED PROTEIN 1"/>
    <property type="match status" value="1"/>
</dbReference>
<keyword evidence="4 13" id="KW-0812">Transmembrane</keyword>
<dbReference type="NCBIfam" id="TIGR00231">
    <property type="entry name" value="small_GTP"/>
    <property type="match status" value="1"/>
</dbReference>
<keyword evidence="8 11" id="KW-0342">GTP-binding</keyword>
<feature type="binding site" evidence="11">
    <location>
        <position position="99"/>
    </location>
    <ligand>
        <name>GTP</name>
        <dbReference type="ChEBI" id="CHEBI:37565"/>
    </ligand>
</feature>
<comment type="caution">
    <text evidence="14">The sequence shown here is derived from an EMBL/GenBank/DDBJ whole genome shotgun (WGS) entry which is preliminary data.</text>
</comment>
<keyword evidence="10 14" id="KW-0675">Receptor</keyword>
<dbReference type="InParanoid" id="A0A2P6NAA2"/>
<feature type="binding site" evidence="11">
    <location>
        <begin position="156"/>
        <end position="159"/>
    </location>
    <ligand>
        <name>GTP</name>
        <dbReference type="ChEBI" id="CHEBI:37565"/>
    </ligand>
</feature>
<keyword evidence="6" id="KW-0256">Endoplasmic reticulum</keyword>
<dbReference type="GO" id="GO:0003924">
    <property type="term" value="F:GTPase activity"/>
    <property type="evidence" value="ECO:0007669"/>
    <property type="project" value="InterPro"/>
</dbReference>
<dbReference type="PANTHER" id="PTHR45909">
    <property type="entry name" value="ADP-RIBOSYLATION FACTOR-RELATED PROTEIN 1"/>
    <property type="match status" value="1"/>
</dbReference>
<evidence type="ECO:0000256" key="7">
    <source>
        <dbReference type="ARBA" id="ARBA00022989"/>
    </source>
</evidence>
<evidence type="ECO:0000256" key="9">
    <source>
        <dbReference type="ARBA" id="ARBA00023136"/>
    </source>
</evidence>
<evidence type="ECO:0000256" key="12">
    <source>
        <dbReference type="PIRSR" id="PIRSR606689-2"/>
    </source>
</evidence>
<dbReference type="GO" id="GO:0046872">
    <property type="term" value="F:metal ion binding"/>
    <property type="evidence" value="ECO:0007669"/>
    <property type="project" value="UniProtKB-KW"/>
</dbReference>
<dbReference type="InterPro" id="IPR027417">
    <property type="entry name" value="P-loop_NTPase"/>
</dbReference>
<keyword evidence="12" id="KW-0479">Metal-binding</keyword>
<evidence type="ECO:0000256" key="2">
    <source>
        <dbReference type="ARBA" id="ARBA00005619"/>
    </source>
</evidence>
<dbReference type="PRINTS" id="PR00328">
    <property type="entry name" value="SAR1GTPBP"/>
</dbReference>
<gene>
    <name evidence="14" type="ORF">PROFUN_11428</name>
</gene>
<dbReference type="OrthoDB" id="41266at2759"/>
<evidence type="ECO:0000256" key="6">
    <source>
        <dbReference type="ARBA" id="ARBA00022824"/>
    </source>
</evidence>
<dbReference type="InterPro" id="IPR005225">
    <property type="entry name" value="Small_GTP-bd"/>
</dbReference>
<dbReference type="GO" id="GO:0043001">
    <property type="term" value="P:Golgi to plasma membrane protein transport"/>
    <property type="evidence" value="ECO:0007669"/>
    <property type="project" value="TreeGrafter"/>
</dbReference>
<dbReference type="EMBL" id="MDYQ01000136">
    <property type="protein sequence ID" value="PRP80873.1"/>
    <property type="molecule type" value="Genomic_DNA"/>
</dbReference>
<dbReference type="InterPro" id="IPR024156">
    <property type="entry name" value="Small_GTPase_ARF"/>
</dbReference>
<comment type="similarity">
    <text evidence="2">Belongs to the SRP receptor beta subunit family.</text>
</comment>
<dbReference type="Gene3D" id="3.40.50.300">
    <property type="entry name" value="P-loop containing nucleotide triphosphate hydrolases"/>
    <property type="match status" value="1"/>
</dbReference>
<dbReference type="STRING" id="1890364.A0A2P6NAA2"/>